<evidence type="ECO:0000256" key="3">
    <source>
        <dbReference type="ARBA" id="ARBA00022840"/>
    </source>
</evidence>
<keyword evidence="3" id="KW-0067">ATP-binding</keyword>
<dbReference type="NCBIfam" id="TIGR01613">
    <property type="entry name" value="primase_Cterm"/>
    <property type="match status" value="1"/>
</dbReference>
<dbReference type="STRING" id="1123281.SAMN02745180_02596"/>
<dbReference type="InterPro" id="IPR045455">
    <property type="entry name" value="NrS-1_pol-like_helicase"/>
</dbReference>
<evidence type="ECO:0000313" key="6">
    <source>
        <dbReference type="Proteomes" id="UP000184389"/>
    </source>
</evidence>
<dbReference type="AlphaFoldDB" id="A0A1M5Z031"/>
<dbReference type="InterPro" id="IPR006500">
    <property type="entry name" value="Helicase_put_C_phage/plasmid"/>
</dbReference>
<feature type="domain" description="SF3 helicase" evidence="4">
    <location>
        <begin position="467"/>
        <end position="626"/>
    </location>
</feature>
<dbReference type="SUPFAM" id="SSF52540">
    <property type="entry name" value="P-loop containing nucleoside triphosphate hydrolases"/>
    <property type="match status" value="1"/>
</dbReference>
<dbReference type="PANTHER" id="PTHR35372:SF2">
    <property type="entry name" value="SF3 HELICASE DOMAIN-CONTAINING PROTEIN"/>
    <property type="match status" value="1"/>
</dbReference>
<dbReference type="InterPro" id="IPR014015">
    <property type="entry name" value="Helicase_SF3_DNA-vir"/>
</dbReference>
<dbReference type="InterPro" id="IPR051620">
    <property type="entry name" value="ORF904-like_C"/>
</dbReference>
<dbReference type="GO" id="GO:0005524">
    <property type="term" value="F:ATP binding"/>
    <property type="evidence" value="ECO:0007669"/>
    <property type="project" value="UniProtKB-KW"/>
</dbReference>
<dbReference type="Gene3D" id="3.40.50.300">
    <property type="entry name" value="P-loop containing nucleotide triphosphate hydrolases"/>
    <property type="match status" value="1"/>
</dbReference>
<dbReference type="InterPro" id="IPR027417">
    <property type="entry name" value="P-loop_NTPase"/>
</dbReference>
<dbReference type="InterPro" id="IPR014820">
    <property type="entry name" value="PriCT_1"/>
</dbReference>
<evidence type="ECO:0000313" key="5">
    <source>
        <dbReference type="EMBL" id="SHI17632.1"/>
    </source>
</evidence>
<dbReference type="EMBL" id="FQXR01000018">
    <property type="protein sequence ID" value="SHI17632.1"/>
    <property type="molecule type" value="Genomic_DNA"/>
</dbReference>
<proteinExistence type="predicted"/>
<organism evidence="5 6">
    <name type="scientific">Sporanaerobacter acetigenes DSM 13106</name>
    <dbReference type="NCBI Taxonomy" id="1123281"/>
    <lineage>
        <taxon>Bacteria</taxon>
        <taxon>Bacillati</taxon>
        <taxon>Bacillota</taxon>
        <taxon>Tissierellia</taxon>
        <taxon>Tissierellales</taxon>
        <taxon>Sporanaerobacteraceae</taxon>
        <taxon>Sporanaerobacter</taxon>
    </lineage>
</organism>
<dbReference type="Pfam" id="PF19263">
    <property type="entry name" value="DUF5906"/>
    <property type="match status" value="1"/>
</dbReference>
<keyword evidence="6" id="KW-1185">Reference proteome</keyword>
<dbReference type="InterPro" id="IPR014818">
    <property type="entry name" value="Phage/plasmid_primase_P4_C"/>
</dbReference>
<dbReference type="PROSITE" id="PS51206">
    <property type="entry name" value="SF3_HELICASE_1"/>
    <property type="match status" value="1"/>
</dbReference>
<sequence>MIKFTLYTANCTGNLSNCLYPNKVVITDKESMIEAIKFDHVTAEFKDNYRSNANFIKADNLALDCDNDHSDDPKDWITSVDVATTFQGVSFVVAYSRNHMKEKGGKSPRPRFHVYFMTMAITDADEYANLKKEIASIFPYFDRNALDSARLLFGTHNAEVEFYDGNKSITEFLEEYAFENWDMEQEQVPEGKRNSTMSHYAGRIIKRFGDTDDAYELFLKKAEKCSPPLDDSELKQIWSSAVNFGKRVATQEGYIPPEDYNSDLVLKPDDFSDVGQAVVLAREYKEVLRYSPSTDYIVYNGSFWEESKPKAQAAAQELTTRQLEEAETEMEKVMAEMVKNGAIDLIVAMGEKKAKDVFNDEQMRSFNKYENAMAYRKYAIKRRDSKYITSSLKEAHPMLEIEPKDLDADGFLLNTPTATYDLRKGINSMMEPDSSHFITKQTTVDPNDIGASKWEDALDTFFLKDKDLINYVQRIVGLSAIGKVYVEALIIAYGEGRNGKSTFWNVIARVLGSYSGNISADILTVGCRRNVKPELAEAKGKRLLIAAEMEEGVRLNTSNIKQLCSTDEIYAEKKYKDPFGYTPSHTLVLYTNHLPKVGAIDKGTWRRLIVIPFEAKIEGSSDIKNYADYLYEEAGGVILTWIIEGAEKVIKDNYNIEPPKKVKDAIKTYRENNDWLAHFLDECCEIDESFIEKSGEVYEEYRAFCIRTGEFARSTTDFYTAIDSEGFERKRTKTGNIIKGLKLKSEFL</sequence>
<dbReference type="Pfam" id="PF08706">
    <property type="entry name" value="D5_N"/>
    <property type="match status" value="1"/>
</dbReference>
<dbReference type="SMART" id="SM00885">
    <property type="entry name" value="D5_N"/>
    <property type="match status" value="1"/>
</dbReference>
<dbReference type="PANTHER" id="PTHR35372">
    <property type="entry name" value="ATP BINDING PROTEIN-RELATED"/>
    <property type="match status" value="1"/>
</dbReference>
<dbReference type="SMART" id="SM00942">
    <property type="entry name" value="PriCT_1"/>
    <property type="match status" value="1"/>
</dbReference>
<keyword evidence="2" id="KW-0378">Hydrolase</keyword>
<evidence type="ECO:0000256" key="1">
    <source>
        <dbReference type="ARBA" id="ARBA00022741"/>
    </source>
</evidence>
<name>A0A1M5Z031_9FIRM</name>
<dbReference type="Proteomes" id="UP000184389">
    <property type="component" value="Unassembled WGS sequence"/>
</dbReference>
<dbReference type="OrthoDB" id="9763644at2"/>
<dbReference type="GO" id="GO:0016787">
    <property type="term" value="F:hydrolase activity"/>
    <property type="evidence" value="ECO:0007669"/>
    <property type="project" value="UniProtKB-KW"/>
</dbReference>
<gene>
    <name evidence="5" type="ORF">SAMN02745180_02596</name>
</gene>
<dbReference type="RefSeq" id="WP_072745220.1">
    <property type="nucleotide sequence ID" value="NZ_FQXR01000018.1"/>
</dbReference>
<reference evidence="5 6" key="1">
    <citation type="submission" date="2016-11" db="EMBL/GenBank/DDBJ databases">
        <authorList>
            <person name="Jaros S."/>
            <person name="Januszkiewicz K."/>
            <person name="Wedrychowicz H."/>
        </authorList>
    </citation>
    <scope>NUCLEOTIDE SEQUENCE [LARGE SCALE GENOMIC DNA]</scope>
    <source>
        <strain evidence="5 6">DSM 13106</strain>
    </source>
</reference>
<accession>A0A1M5Z031</accession>
<protein>
    <submittedName>
        <fullName evidence="5">Phage/plasmid primase, P4 family, C-terminal domain-containing protein</fullName>
    </submittedName>
</protein>
<evidence type="ECO:0000259" key="4">
    <source>
        <dbReference type="PROSITE" id="PS51206"/>
    </source>
</evidence>
<keyword evidence="1" id="KW-0547">Nucleotide-binding</keyword>
<evidence type="ECO:0000256" key="2">
    <source>
        <dbReference type="ARBA" id="ARBA00022801"/>
    </source>
</evidence>